<keyword evidence="2" id="KW-1185">Reference proteome</keyword>
<reference evidence="1 2" key="1">
    <citation type="submission" date="2015-01" db="EMBL/GenBank/DDBJ databases">
        <title>Evolution of Trichinella species and genotypes.</title>
        <authorList>
            <person name="Korhonen P.K."/>
            <person name="Edoardo P."/>
            <person name="Giuseppe L.R."/>
            <person name="Gasser R.B."/>
        </authorList>
    </citation>
    <scope>NUCLEOTIDE SEQUENCE [LARGE SCALE GENOMIC DNA]</scope>
    <source>
        <strain evidence="1">ISS2496</strain>
    </source>
</reference>
<protein>
    <submittedName>
        <fullName evidence="1">Uncharacterized protein</fullName>
    </submittedName>
</protein>
<dbReference type="AlphaFoldDB" id="A0A0V0YWG0"/>
<comment type="caution">
    <text evidence="1">The sequence shown here is derived from an EMBL/GenBank/DDBJ whole genome shotgun (WGS) entry which is preliminary data.</text>
</comment>
<proteinExistence type="predicted"/>
<evidence type="ECO:0000313" key="1">
    <source>
        <dbReference type="EMBL" id="KRY04460.1"/>
    </source>
</evidence>
<accession>A0A0V0YWG0</accession>
<evidence type="ECO:0000313" key="2">
    <source>
        <dbReference type="Proteomes" id="UP000054783"/>
    </source>
</evidence>
<gene>
    <name evidence="1" type="ORF">T12_4294</name>
</gene>
<organism evidence="1 2">
    <name type="scientific">Trichinella patagoniensis</name>
    <dbReference type="NCBI Taxonomy" id="990121"/>
    <lineage>
        <taxon>Eukaryota</taxon>
        <taxon>Metazoa</taxon>
        <taxon>Ecdysozoa</taxon>
        <taxon>Nematoda</taxon>
        <taxon>Enoplea</taxon>
        <taxon>Dorylaimia</taxon>
        <taxon>Trichinellida</taxon>
        <taxon>Trichinellidae</taxon>
        <taxon>Trichinella</taxon>
    </lineage>
</organism>
<dbReference type="EMBL" id="JYDQ01001933">
    <property type="protein sequence ID" value="KRY04460.1"/>
    <property type="molecule type" value="Genomic_DNA"/>
</dbReference>
<dbReference type="Proteomes" id="UP000054783">
    <property type="component" value="Unassembled WGS sequence"/>
</dbReference>
<sequence>MPCYASRRGLGTWVFQRLPVFLWTATQAQRDHEIIHARNFRVQPQATMGSSIVD</sequence>
<name>A0A0V0YWG0_9BILA</name>